<evidence type="ECO:0000256" key="16">
    <source>
        <dbReference type="ARBA" id="ARBA00023136"/>
    </source>
</evidence>
<feature type="domain" description="Fibronectin type-III" evidence="31">
    <location>
        <begin position="348"/>
        <end position="458"/>
    </location>
</feature>
<dbReference type="Pfam" id="PF07714">
    <property type="entry name" value="PK_Tyr_Ser-Thr"/>
    <property type="match status" value="1"/>
</dbReference>
<dbReference type="FunFam" id="1.10.150.50:FF:000029">
    <property type="entry name" value="Ephrin type-A receptor 1"/>
    <property type="match status" value="1"/>
</dbReference>
<dbReference type="InterPro" id="IPR001090">
    <property type="entry name" value="Ephrin_rcpt_lig-bd_dom"/>
</dbReference>
<dbReference type="FunFam" id="2.60.40.10:FF:000059">
    <property type="entry name" value="Ephrin type-A receptor 6"/>
    <property type="match status" value="1"/>
</dbReference>
<evidence type="ECO:0000256" key="2">
    <source>
        <dbReference type="ARBA" id="ARBA00011902"/>
    </source>
</evidence>
<evidence type="ECO:0000256" key="21">
    <source>
        <dbReference type="ARBA" id="ARBA00062471"/>
    </source>
</evidence>
<feature type="disulfide bond" evidence="25">
    <location>
        <begin position="91"/>
        <end position="211"/>
    </location>
</feature>
<keyword evidence="17" id="KW-0829">Tyrosine-protein kinase</keyword>
<keyword evidence="34" id="KW-1185">Reference proteome</keyword>
<dbReference type="SUPFAM" id="SSF49785">
    <property type="entry name" value="Galactose-binding domain-like"/>
    <property type="match status" value="1"/>
</dbReference>
<evidence type="ECO:0000259" key="29">
    <source>
        <dbReference type="PROSITE" id="PS50011"/>
    </source>
</evidence>
<evidence type="ECO:0000256" key="24">
    <source>
        <dbReference type="PIRSR" id="PIRSR000666-2"/>
    </source>
</evidence>
<feature type="disulfide bond" evidence="25">
    <location>
        <begin position="128"/>
        <end position="138"/>
    </location>
</feature>
<keyword evidence="14" id="KW-0130">Cell adhesion</keyword>
<dbReference type="Gene3D" id="1.10.150.50">
    <property type="entry name" value="Transcription Factor, Ets-1"/>
    <property type="match status" value="1"/>
</dbReference>
<dbReference type="InterPro" id="IPR020635">
    <property type="entry name" value="Tyr_kinase_cat_dom"/>
</dbReference>
<dbReference type="SUPFAM" id="SSF49265">
    <property type="entry name" value="Fibronectin type III"/>
    <property type="match status" value="1"/>
</dbReference>
<dbReference type="InterPro" id="IPR000719">
    <property type="entry name" value="Prot_kinase_dom"/>
</dbReference>
<evidence type="ECO:0000256" key="18">
    <source>
        <dbReference type="ARBA" id="ARBA00023170"/>
    </source>
</evidence>
<dbReference type="FunFam" id="2.10.50.10:FF:000001">
    <property type="entry name" value="Ephrin type-A receptor 5"/>
    <property type="match status" value="1"/>
</dbReference>
<dbReference type="Gene3D" id="2.10.50.10">
    <property type="entry name" value="Tumor Necrosis Factor Receptor, subunit A, domain 2"/>
    <property type="match status" value="1"/>
</dbReference>
<dbReference type="Proteomes" id="UP001142489">
    <property type="component" value="Unassembled WGS sequence"/>
</dbReference>
<dbReference type="InterPro" id="IPR027936">
    <property type="entry name" value="Eph_TM"/>
</dbReference>
<dbReference type="PIRSF" id="PIRSF000666">
    <property type="entry name" value="TyrPK_ephrin_receptor"/>
    <property type="match status" value="1"/>
</dbReference>
<dbReference type="GO" id="GO:0005005">
    <property type="term" value="F:transmembrane-ephrin receptor activity"/>
    <property type="evidence" value="ECO:0007669"/>
    <property type="project" value="TreeGrafter"/>
</dbReference>
<feature type="region of interest" description="Disordered" evidence="27">
    <location>
        <begin position="1"/>
        <end position="23"/>
    </location>
</feature>
<comment type="caution">
    <text evidence="33">The sequence shown here is derived from an EMBL/GenBank/DDBJ whole genome shotgun (WGS) entry which is preliminary data.</text>
</comment>
<dbReference type="Pfam" id="PF00041">
    <property type="entry name" value="fn3"/>
    <property type="match status" value="2"/>
</dbReference>
<evidence type="ECO:0000256" key="23">
    <source>
        <dbReference type="PIRSR" id="PIRSR000666-1"/>
    </source>
</evidence>
<keyword evidence="11" id="KW-0418">Kinase</keyword>
<sequence length="990" mass="110604">MASAGNGGRRFPPGSSSSSSSSRRAELPFQPLLLLLLGASLPLEAPGKEVNLLDTSVAQNELGWLPDPQESGWSEVQQMINGTPVYMYQDCNVFSEGDTDHWLRTNWIFRGEASSNIFVELKFTIRDCKSFKGEAVSCKETFNLYYMESDQDVGIQFRRPLFTKINTVAGDRSFTTRDVELGALQLNMEVSPIGRLQQRGFYLAFQNSGACVALVGVRVYYKTCSETVRGLAHFPETLASFEGLSEVPGTCLKNAAEKAGSPPKMHCSSNGEWLVPVGQCLCNVGFEEVDGECAACQPGFYRHTLETDQCLKCPPNSSSSSLAATSCLCLRGFFRTPTEDQTIACTRPPSAPHNITSSLVGSQVSLSWQPPIDQGGRKDLSYDVFCQRCHFLVCEACESSVTFSPSAVSLTRPSVVVDGLEAYTNYSFTVRAQNGVSALSPALRKSTSSPIWVSVGPAAPIMVTNIVLDRQNESSLSVTWLPPQHRSHIPVTYEVMYFEKGEEKHYTVQHLQEPKVTLTNLQPDTAYLLRVRSITPIGDGQFSQEQEFRTLPQDPGMPSGGMIVSIVLGILVLIGLLAGLLICRRRQARSRRARPCQKYSSYDRDEIWLKPYVDLQPYEDPSKGVLEFTKELDPSVVTIETVIGEGEFGEVYRGTLRFPGKERLVVAIKTLKSTYSDSTWWNFLREATIMGQFNHPNIVHLEGVVTKRNPMMIITEYMENGALDTFLRENMDKFSAVQLVTMLQGIASGMTYLSDRNYVHRDLAARNILVSHSLQCKVSDFGLSRILENDVEGTYETKGGKIPIRWTAPEAIAHRIFTSASDVWSFGIVMWEVLSYGDKPYGEMTNQEVMKSIEDGYRLPPPVDCPSVLYDLMKVCWSYDRTRRPRFREIHAQLEHLICNPPLLRTVADFDPRVTLRLPSCSGSDGIPYRSIPEWLESIRMKRYIINFRTAGLNTMESVLELSAEDLKQMGVTLPGHQKRILCSIQGFKD</sequence>
<dbReference type="Pfam" id="PF14575">
    <property type="entry name" value="EphA2_TM"/>
    <property type="match status" value="1"/>
</dbReference>
<evidence type="ECO:0000256" key="7">
    <source>
        <dbReference type="ARBA" id="ARBA00022692"/>
    </source>
</evidence>
<name>A0A9Q0XZI4_9SAUR</name>
<dbReference type="Pfam" id="PF01404">
    <property type="entry name" value="Ephrin_lbd"/>
    <property type="match status" value="1"/>
</dbReference>
<evidence type="ECO:0000256" key="19">
    <source>
        <dbReference type="ARBA" id="ARBA00023180"/>
    </source>
</evidence>
<dbReference type="Gene3D" id="1.10.510.10">
    <property type="entry name" value="Transferase(Phosphotransferase) domain 1"/>
    <property type="match status" value="1"/>
</dbReference>
<evidence type="ECO:0000256" key="6">
    <source>
        <dbReference type="ARBA" id="ARBA00022679"/>
    </source>
</evidence>
<evidence type="ECO:0000256" key="28">
    <source>
        <dbReference type="SAM" id="Phobius"/>
    </source>
</evidence>
<dbReference type="CDD" id="cd05033">
    <property type="entry name" value="PTKc_EphR"/>
    <property type="match status" value="1"/>
</dbReference>
<feature type="binding site" evidence="24 26">
    <location>
        <position position="669"/>
    </location>
    <ligand>
        <name>ATP</name>
        <dbReference type="ChEBI" id="CHEBI:30616"/>
    </ligand>
</feature>
<keyword evidence="4" id="KW-0597">Phosphoprotein</keyword>
<evidence type="ECO:0000256" key="27">
    <source>
        <dbReference type="SAM" id="MobiDB-lite"/>
    </source>
</evidence>
<dbReference type="FunFam" id="1.10.510.10:FF:000268">
    <property type="entry name" value="Receptor protein-tyrosine kinase"/>
    <property type="match status" value="1"/>
</dbReference>
<dbReference type="PROSITE" id="PS51550">
    <property type="entry name" value="EPH_LBD"/>
    <property type="match status" value="1"/>
</dbReference>
<dbReference type="GO" id="GO:0030425">
    <property type="term" value="C:dendrite"/>
    <property type="evidence" value="ECO:0007669"/>
    <property type="project" value="TreeGrafter"/>
</dbReference>
<evidence type="ECO:0000256" key="17">
    <source>
        <dbReference type="ARBA" id="ARBA00023137"/>
    </source>
</evidence>
<evidence type="ECO:0000256" key="26">
    <source>
        <dbReference type="PROSITE-ProRule" id="PRU10141"/>
    </source>
</evidence>
<dbReference type="EMBL" id="JAPFRF010000004">
    <property type="protein sequence ID" value="KAJ7335318.1"/>
    <property type="molecule type" value="Genomic_DNA"/>
</dbReference>
<keyword evidence="9" id="KW-0677">Repeat</keyword>
<keyword evidence="12 24" id="KW-0067">ATP-binding</keyword>
<dbReference type="GO" id="GO:0007155">
    <property type="term" value="P:cell adhesion"/>
    <property type="evidence" value="ECO:0007669"/>
    <property type="project" value="UniProtKB-KW"/>
</dbReference>
<dbReference type="InterPro" id="IPR036116">
    <property type="entry name" value="FN3_sf"/>
</dbReference>
<protein>
    <recommendedName>
        <fullName evidence="22">Ephrin type-A receptor 1</fullName>
        <ecNumber evidence="2">2.7.10.1</ecNumber>
    </recommendedName>
</protein>
<dbReference type="SUPFAM" id="SSF47769">
    <property type="entry name" value="SAM/Pointed domain"/>
    <property type="match status" value="1"/>
</dbReference>
<dbReference type="EC" id="2.7.10.1" evidence="2"/>
<keyword evidence="19" id="KW-0325">Glycoprotein</keyword>
<dbReference type="GO" id="GO:0005886">
    <property type="term" value="C:plasma membrane"/>
    <property type="evidence" value="ECO:0007669"/>
    <property type="project" value="UniProtKB-SubCell"/>
</dbReference>
<feature type="active site" description="Proton acceptor" evidence="23">
    <location>
        <position position="762"/>
    </location>
</feature>
<dbReference type="SMART" id="SM01411">
    <property type="entry name" value="Ephrin_rec_like"/>
    <property type="match status" value="1"/>
</dbReference>
<dbReference type="SMART" id="SM00454">
    <property type="entry name" value="SAM"/>
    <property type="match status" value="1"/>
</dbReference>
<evidence type="ECO:0000256" key="14">
    <source>
        <dbReference type="ARBA" id="ARBA00022889"/>
    </source>
</evidence>
<dbReference type="AlphaFoldDB" id="A0A9Q0XZI4"/>
<dbReference type="GO" id="GO:0007411">
    <property type="term" value="P:axon guidance"/>
    <property type="evidence" value="ECO:0007669"/>
    <property type="project" value="TreeGrafter"/>
</dbReference>
<dbReference type="PANTHER" id="PTHR46877:SF20">
    <property type="entry name" value="RECEPTOR PROTEIN-TYROSINE KINASE"/>
    <property type="match status" value="1"/>
</dbReference>
<evidence type="ECO:0000256" key="4">
    <source>
        <dbReference type="ARBA" id="ARBA00022553"/>
    </source>
</evidence>
<evidence type="ECO:0000256" key="20">
    <source>
        <dbReference type="ARBA" id="ARBA00059287"/>
    </source>
</evidence>
<reference evidence="33" key="1">
    <citation type="journal article" date="2023" name="DNA Res.">
        <title>Chromosome-level genome assembly of Phrynocephalus forsythii using third-generation DNA sequencing and Hi-C analysis.</title>
        <authorList>
            <person name="Qi Y."/>
            <person name="Zhao W."/>
            <person name="Zhao Y."/>
            <person name="Niu C."/>
            <person name="Cao S."/>
            <person name="Zhang Y."/>
        </authorList>
    </citation>
    <scope>NUCLEOTIDE SEQUENCE</scope>
    <source>
        <tissue evidence="33">Muscle</tissue>
    </source>
</reference>
<dbReference type="InterPro" id="IPR011009">
    <property type="entry name" value="Kinase-like_dom_sf"/>
</dbReference>
<dbReference type="InterPro" id="IPR017441">
    <property type="entry name" value="Protein_kinase_ATP_BS"/>
</dbReference>
<evidence type="ECO:0000256" key="1">
    <source>
        <dbReference type="ARBA" id="ARBA00004251"/>
    </source>
</evidence>
<evidence type="ECO:0000256" key="11">
    <source>
        <dbReference type="ARBA" id="ARBA00022777"/>
    </source>
</evidence>
<evidence type="ECO:0000256" key="5">
    <source>
        <dbReference type="ARBA" id="ARBA00022657"/>
    </source>
</evidence>
<organism evidence="33 34">
    <name type="scientific">Phrynocephalus forsythii</name>
    <dbReference type="NCBI Taxonomy" id="171643"/>
    <lineage>
        <taxon>Eukaryota</taxon>
        <taxon>Metazoa</taxon>
        <taxon>Chordata</taxon>
        <taxon>Craniata</taxon>
        <taxon>Vertebrata</taxon>
        <taxon>Euteleostomi</taxon>
        <taxon>Lepidosauria</taxon>
        <taxon>Squamata</taxon>
        <taxon>Bifurcata</taxon>
        <taxon>Unidentata</taxon>
        <taxon>Episquamata</taxon>
        <taxon>Toxicofera</taxon>
        <taxon>Iguania</taxon>
        <taxon>Acrodonta</taxon>
        <taxon>Agamidae</taxon>
        <taxon>Agaminae</taxon>
        <taxon>Phrynocephalus</taxon>
    </lineage>
</organism>
<evidence type="ECO:0000256" key="12">
    <source>
        <dbReference type="ARBA" id="ARBA00022840"/>
    </source>
</evidence>
<keyword evidence="13" id="KW-0832">Ubl conjugation</keyword>
<keyword evidence="6" id="KW-0808">Transferase</keyword>
<keyword evidence="3" id="KW-1003">Cell membrane</keyword>
<dbReference type="InterPro" id="IPR001245">
    <property type="entry name" value="Ser-Thr/Tyr_kinase_cat_dom"/>
</dbReference>
<dbReference type="PROSITE" id="PS50105">
    <property type="entry name" value="SAM_DOMAIN"/>
    <property type="match status" value="1"/>
</dbReference>
<dbReference type="InterPro" id="IPR050449">
    <property type="entry name" value="Ephrin_rcpt_TKs"/>
</dbReference>
<feature type="domain" description="Protein kinase" evidence="29">
    <location>
        <begin position="637"/>
        <end position="894"/>
    </location>
</feature>
<evidence type="ECO:0000256" key="10">
    <source>
        <dbReference type="ARBA" id="ARBA00022741"/>
    </source>
</evidence>
<evidence type="ECO:0000259" key="30">
    <source>
        <dbReference type="PROSITE" id="PS50105"/>
    </source>
</evidence>
<dbReference type="Gene3D" id="3.30.200.20">
    <property type="entry name" value="Phosphorylase Kinase, domain 1"/>
    <property type="match status" value="1"/>
</dbReference>
<dbReference type="FunFam" id="2.60.40.1770:FF:000002">
    <property type="entry name" value="ephrin type-A receptor 2"/>
    <property type="match status" value="1"/>
</dbReference>
<comment type="function">
    <text evidence="20">Receptor tyrosine kinase which binds promiscuously membrane-bound ephrin-A family ligands residing on adjacent cells, leading to contact-dependent bidirectional signaling into neighboring cells. The signaling pathway downstream of the receptor is referred to as forward signaling while the signaling pathway downstream of the ephrin ligand is referred to as reverse signaling. Binds with a low affinity EFNA3 and EFNA4 and with a high affinity to EFNA1 which most probably constitutes its cognate/functional ligand. Upon activation by EFNA1 induces cell attachment to the extracellular matrix inhibiting cell spreading and motility through regulation of ILK and downstream RHOA and RAC. Also plays a role in angiogenesis and regulates cell proliferation. May play a role in apoptosis.</text>
</comment>
<dbReference type="Gene3D" id="2.60.40.1770">
    <property type="entry name" value="ephrin a2 ectodomain"/>
    <property type="match status" value="1"/>
</dbReference>
<proteinExistence type="predicted"/>
<comment type="subunit">
    <text evidence="21">Homodimer. Forms a signaling complex with LCK; PTK2B/PYK2 and PI3-kinase upon activation by EFNA1; regulates T-lymphocytes migration. Interacts (via SAM domain) with ILK (via ANK repeats); stimulated by EFNA1 but independent of the kinase activity of EPHA1. Interacts (kinase activity-dependent) with PTK2/FAK1.</text>
</comment>
<dbReference type="PROSITE" id="PS50011">
    <property type="entry name" value="PROTEIN_KINASE_DOM"/>
    <property type="match status" value="1"/>
</dbReference>
<dbReference type="SUPFAM" id="SSF56112">
    <property type="entry name" value="Protein kinase-like (PK-like)"/>
    <property type="match status" value="1"/>
</dbReference>
<dbReference type="InterPro" id="IPR013783">
    <property type="entry name" value="Ig-like_fold"/>
</dbReference>
<dbReference type="PROSITE" id="PS00109">
    <property type="entry name" value="PROTEIN_KINASE_TYR"/>
    <property type="match status" value="1"/>
</dbReference>
<dbReference type="Pfam" id="PF25599">
    <property type="entry name" value="Ephrin_CRD"/>
    <property type="match status" value="1"/>
</dbReference>
<keyword evidence="15 28" id="KW-1133">Transmembrane helix</keyword>
<evidence type="ECO:0000256" key="15">
    <source>
        <dbReference type="ARBA" id="ARBA00022989"/>
    </source>
</evidence>
<dbReference type="PANTHER" id="PTHR46877">
    <property type="entry name" value="EPH RECEPTOR A5"/>
    <property type="match status" value="1"/>
</dbReference>
<evidence type="ECO:0000256" key="8">
    <source>
        <dbReference type="ARBA" id="ARBA00022729"/>
    </source>
</evidence>
<dbReference type="GO" id="GO:0001525">
    <property type="term" value="P:angiogenesis"/>
    <property type="evidence" value="ECO:0007669"/>
    <property type="project" value="UniProtKB-KW"/>
</dbReference>
<feature type="binding site" evidence="24">
    <location>
        <begin position="643"/>
        <end position="651"/>
    </location>
    <ligand>
        <name>ATP</name>
        <dbReference type="ChEBI" id="CHEBI:30616"/>
    </ligand>
</feature>
<dbReference type="InterPro" id="IPR008979">
    <property type="entry name" value="Galactose-bd-like_sf"/>
</dbReference>
<dbReference type="PRINTS" id="PR00109">
    <property type="entry name" value="TYRKINASE"/>
</dbReference>
<dbReference type="FunFam" id="3.30.200.20:FF:000802">
    <property type="entry name" value="Ephrin receptor 1"/>
    <property type="match status" value="1"/>
</dbReference>
<dbReference type="PROSITE" id="PS00107">
    <property type="entry name" value="PROTEIN_KINASE_ATP"/>
    <property type="match status" value="1"/>
</dbReference>
<keyword evidence="18" id="KW-0675">Receptor</keyword>
<keyword evidence="8" id="KW-0732">Signal</keyword>
<dbReference type="CDD" id="cd00063">
    <property type="entry name" value="FN3"/>
    <property type="match status" value="2"/>
</dbReference>
<dbReference type="FunFam" id="2.60.120.260:FF:000023">
    <property type="entry name" value="Ephrin type-A receptor 2"/>
    <property type="match status" value="1"/>
</dbReference>
<feature type="domain" description="Eph LBD" evidence="32">
    <location>
        <begin position="49"/>
        <end position="229"/>
    </location>
</feature>
<dbReference type="SMART" id="SM00615">
    <property type="entry name" value="EPH_lbd"/>
    <property type="match status" value="1"/>
</dbReference>
<keyword evidence="16 28" id="KW-0472">Membrane</keyword>
<keyword evidence="5" id="KW-0037">Angiogenesis</keyword>
<gene>
    <name evidence="33" type="ORF">JRQ81_013259</name>
</gene>
<dbReference type="Gene3D" id="2.60.120.260">
    <property type="entry name" value="Galactose-binding domain-like"/>
    <property type="match status" value="1"/>
</dbReference>
<dbReference type="GO" id="GO:0005524">
    <property type="term" value="F:ATP binding"/>
    <property type="evidence" value="ECO:0007669"/>
    <property type="project" value="UniProtKB-UniRule"/>
</dbReference>
<evidence type="ECO:0000256" key="9">
    <source>
        <dbReference type="ARBA" id="ARBA00022737"/>
    </source>
</evidence>
<evidence type="ECO:0000256" key="3">
    <source>
        <dbReference type="ARBA" id="ARBA00022475"/>
    </source>
</evidence>
<keyword evidence="7 28" id="KW-0812">Transmembrane</keyword>
<evidence type="ECO:0000256" key="13">
    <source>
        <dbReference type="ARBA" id="ARBA00022843"/>
    </source>
</evidence>
<dbReference type="InterPro" id="IPR008266">
    <property type="entry name" value="Tyr_kinase_AS"/>
</dbReference>
<dbReference type="InterPro" id="IPR016257">
    <property type="entry name" value="Tyr_kinase_ephrin_rcpt"/>
</dbReference>
<comment type="subcellular location">
    <subcellularLocation>
        <location evidence="1">Cell membrane</location>
        <topology evidence="1">Single-pass type I membrane protein</topology>
    </subcellularLocation>
</comment>
<evidence type="ECO:0000313" key="33">
    <source>
        <dbReference type="EMBL" id="KAJ7335318.1"/>
    </source>
</evidence>
<feature type="domain" description="SAM" evidence="30">
    <location>
        <begin position="927"/>
        <end position="990"/>
    </location>
</feature>
<feature type="domain" description="Fibronectin type-III" evidence="31">
    <location>
        <begin position="462"/>
        <end position="553"/>
    </location>
</feature>
<evidence type="ECO:0000313" key="34">
    <source>
        <dbReference type="Proteomes" id="UP001142489"/>
    </source>
</evidence>
<evidence type="ECO:0000256" key="25">
    <source>
        <dbReference type="PIRSR" id="PIRSR000666-3"/>
    </source>
</evidence>
<dbReference type="Pfam" id="PF00536">
    <property type="entry name" value="SAM_1"/>
    <property type="match status" value="1"/>
</dbReference>
<dbReference type="SMART" id="SM00219">
    <property type="entry name" value="TyrKc"/>
    <property type="match status" value="1"/>
</dbReference>
<dbReference type="SMART" id="SM00060">
    <property type="entry name" value="FN3"/>
    <property type="match status" value="2"/>
</dbReference>
<evidence type="ECO:0000256" key="22">
    <source>
        <dbReference type="ARBA" id="ARBA00072212"/>
    </source>
</evidence>
<dbReference type="InterPro" id="IPR001660">
    <property type="entry name" value="SAM"/>
</dbReference>
<dbReference type="Gene3D" id="2.60.40.10">
    <property type="entry name" value="Immunoglobulins"/>
    <property type="match status" value="2"/>
</dbReference>
<dbReference type="InterPro" id="IPR003961">
    <property type="entry name" value="FN3_dom"/>
</dbReference>
<dbReference type="OrthoDB" id="4062651at2759"/>
<keyword evidence="25" id="KW-1015">Disulfide bond</keyword>
<evidence type="ECO:0000259" key="32">
    <source>
        <dbReference type="PROSITE" id="PS51550"/>
    </source>
</evidence>
<accession>A0A9Q0XZI4</accession>
<dbReference type="PROSITE" id="PS50853">
    <property type="entry name" value="FN3"/>
    <property type="match status" value="2"/>
</dbReference>
<keyword evidence="10 24" id="KW-0547">Nucleotide-binding</keyword>
<evidence type="ECO:0000259" key="31">
    <source>
        <dbReference type="PROSITE" id="PS50853"/>
    </source>
</evidence>
<dbReference type="InterPro" id="IPR013761">
    <property type="entry name" value="SAM/pointed_sf"/>
</dbReference>
<feature type="transmembrane region" description="Helical" evidence="28">
    <location>
        <begin position="562"/>
        <end position="583"/>
    </location>
</feature>